<sequence>MMHPLFSLQGQVAFITGAGSDSGIGFAAAKILAELGAEIAITATSERIHQRAQELSAISPKVKSYICDLTDRPATRAMIKTIEQDFGKIDVLVNNAGMTMVGSSEVYELFHQCRDEDWDMGIERNLTTCYNVTRAVLPGMVERQYGRIVNVSSVTGPLVSNEGEAAYSAAKAAMIGMSRSIAIDVAKHNITINNVAPGWVATASQTEEEAIAAKYTPVGRGGSAMEMATMIAYLASPGSSYVTGQMMVVDGGNCLQESKGP</sequence>
<dbReference type="GO" id="GO:0032787">
    <property type="term" value="P:monocarboxylic acid metabolic process"/>
    <property type="evidence" value="ECO:0007669"/>
    <property type="project" value="UniProtKB-ARBA"/>
</dbReference>
<dbReference type="AlphaFoldDB" id="A0A9J6RHF4"/>
<dbReference type="InterPro" id="IPR020904">
    <property type="entry name" value="Sc_DH/Rdtase_CS"/>
</dbReference>
<gene>
    <name evidence="3" type="ORF">O0V09_01650</name>
</gene>
<evidence type="ECO:0000256" key="1">
    <source>
        <dbReference type="ARBA" id="ARBA00006484"/>
    </source>
</evidence>
<comment type="caution">
    <text evidence="3">The sequence shown here is derived from an EMBL/GenBank/DDBJ whole genome shotgun (WGS) entry which is preliminary data.</text>
</comment>
<dbReference type="RefSeq" id="WP_258330032.1">
    <property type="nucleotide sequence ID" value="NZ_JAPTGG010000001.1"/>
</dbReference>
<dbReference type="PRINTS" id="PR00080">
    <property type="entry name" value="SDRFAMILY"/>
</dbReference>
<organism evidence="3 4">
    <name type="scientific">Dasania phycosphaerae</name>
    <dbReference type="NCBI Taxonomy" id="2950436"/>
    <lineage>
        <taxon>Bacteria</taxon>
        <taxon>Pseudomonadati</taxon>
        <taxon>Pseudomonadota</taxon>
        <taxon>Gammaproteobacteria</taxon>
        <taxon>Cellvibrionales</taxon>
        <taxon>Spongiibacteraceae</taxon>
        <taxon>Dasania</taxon>
    </lineage>
</organism>
<dbReference type="FunFam" id="3.40.50.720:FF:000173">
    <property type="entry name" value="3-oxoacyl-[acyl-carrier protein] reductase"/>
    <property type="match status" value="1"/>
</dbReference>
<dbReference type="PROSITE" id="PS00061">
    <property type="entry name" value="ADH_SHORT"/>
    <property type="match status" value="1"/>
</dbReference>
<dbReference type="Proteomes" id="UP001069090">
    <property type="component" value="Unassembled WGS sequence"/>
</dbReference>
<dbReference type="PROSITE" id="PS50890">
    <property type="entry name" value="PUA"/>
    <property type="match status" value="1"/>
</dbReference>
<keyword evidence="4" id="KW-1185">Reference proteome</keyword>
<dbReference type="SUPFAM" id="SSF51735">
    <property type="entry name" value="NAD(P)-binding Rossmann-fold domains"/>
    <property type="match status" value="1"/>
</dbReference>
<dbReference type="InterPro" id="IPR050259">
    <property type="entry name" value="SDR"/>
</dbReference>
<name>A0A9J6RHF4_9GAMM</name>
<dbReference type="InterPro" id="IPR002347">
    <property type="entry name" value="SDR_fam"/>
</dbReference>
<reference evidence="3 4" key="1">
    <citation type="submission" date="2022-12" db="EMBL/GenBank/DDBJ databases">
        <title>Dasania phycosphaerae sp. nov., isolated from particulate material of the south coast of Korea.</title>
        <authorList>
            <person name="Jiang Y."/>
        </authorList>
    </citation>
    <scope>NUCLEOTIDE SEQUENCE [LARGE SCALE GENOMIC DNA]</scope>
    <source>
        <strain evidence="3 4">GY-19</strain>
    </source>
</reference>
<accession>A0A9J6RHF4</accession>
<dbReference type="InterPro" id="IPR036291">
    <property type="entry name" value="NAD(P)-bd_dom_sf"/>
</dbReference>
<dbReference type="PANTHER" id="PTHR42879">
    <property type="entry name" value="3-OXOACYL-(ACYL-CARRIER-PROTEIN) REDUCTASE"/>
    <property type="match status" value="1"/>
</dbReference>
<dbReference type="PRINTS" id="PR00081">
    <property type="entry name" value="GDHRDH"/>
</dbReference>
<dbReference type="PANTHER" id="PTHR42879:SF2">
    <property type="entry name" value="3-OXOACYL-[ACYL-CARRIER-PROTEIN] REDUCTASE FABG"/>
    <property type="match status" value="1"/>
</dbReference>
<evidence type="ECO:0000313" key="4">
    <source>
        <dbReference type="Proteomes" id="UP001069090"/>
    </source>
</evidence>
<dbReference type="EMBL" id="JAPTGG010000001">
    <property type="protein sequence ID" value="MCZ0863884.1"/>
    <property type="molecule type" value="Genomic_DNA"/>
</dbReference>
<dbReference type="GO" id="GO:0016491">
    <property type="term" value="F:oxidoreductase activity"/>
    <property type="evidence" value="ECO:0007669"/>
    <property type="project" value="UniProtKB-KW"/>
</dbReference>
<keyword evidence="2" id="KW-0560">Oxidoreductase</keyword>
<protein>
    <submittedName>
        <fullName evidence="3">SDR family NAD(P)-dependent oxidoreductase</fullName>
    </submittedName>
</protein>
<comment type="similarity">
    <text evidence="1">Belongs to the short-chain dehydrogenases/reductases (SDR) family.</text>
</comment>
<dbReference type="Pfam" id="PF13561">
    <property type="entry name" value="adh_short_C2"/>
    <property type="match status" value="1"/>
</dbReference>
<dbReference type="Gene3D" id="3.40.50.720">
    <property type="entry name" value="NAD(P)-binding Rossmann-like Domain"/>
    <property type="match status" value="1"/>
</dbReference>
<evidence type="ECO:0000313" key="3">
    <source>
        <dbReference type="EMBL" id="MCZ0863884.1"/>
    </source>
</evidence>
<proteinExistence type="inferred from homology"/>
<evidence type="ECO:0000256" key="2">
    <source>
        <dbReference type="ARBA" id="ARBA00023002"/>
    </source>
</evidence>